<proteinExistence type="inferred from homology"/>
<name>A0A6N2KV54_SALVM</name>
<dbReference type="CDD" id="cd13846">
    <property type="entry name" value="CuRO_1_AAO_like_1"/>
    <property type="match status" value="1"/>
</dbReference>
<gene>
    <name evidence="6" type="ORF">SVIM_LOCUS142738</name>
</gene>
<sequence length="1062" mass="119043">MDDPRGKRKIKDPMGNAVLLHFLCGVLAVFSASLVNADDPYRYYTWTVTYGTVKLLDVPQQVILINGQFPGPRLDVVTNDNIILNLFNKLDQPFLLTWNGIKQRKNSWQDGVLGTNCPIPPNSNYTYKFQTKDQIGSFTYFPSTLFHKAAGGYGAINIYERPRIPIPFPVPDGDFTLLIGDWYKSSHKTLQAYLDSGRTLSFPDGVLINGQTYSTFSGDQGKTYMFRISNVGMSTSLNFRIQGHSMKLVEVEGSHTVQNMYDSLDVHVGQSVAVLVTLNQAPKDYYIIASSRFNRKNLTTTAILHYSNSRTPASGPLPAAPSYGFHGSMMQARTYRWNLTASAARPNPQGSYHYGKITPTKTIVLANSAPLINGKRRYAVNRVSYINSDTPLKLADYFGIPGIFSVDSIESSPSGGAAFLSTSVMSANLHDFLEIVFQNDEITMQSWHLDGYDFWVIGYGNDQWTPAKRSLYNLDDALTRHTVQVYPKSWTAIYVSLDNQGMWNMRSAIWERQYLGQQFYLRVWTQVHSLANEYDIPPNALRCGKAIGIRSYETRVQAEDPYRYYTWTVTYGTRTVLDKPQTVILINGQFPGPNIECVTNDNIIVNVTNKNGIKQRRTVWQDGVLGTNCPIPPGTSWTYKFQAKDQIGTYNYFPSTTMHRAAGGFGGFNIASRSVIAIPYPIPVAEFTLLVSDWYKAGHQALEKDLDQGKTLPVPDALLINGLSKRASFTGEKGKTYKFRISNVGISTSINFRIQGHTLTLVEVEGAHTIQEKYESLDVHVGQSVAVLVTLKSAVKDYYIVASSRFTKPILTTTAILRYAGSNTPPSLPLPIAPTYHVHWSMKQARTIRLNLTANAARPNPQGSFHYGTIKVDKTFVFANTAEKINGKLRYAVNGMSYVDPSTPLKLADWYNIPGVFSLDSMKTTPVNTPAVLGASVVGTLLHDFVEIVFQNNENTIQSWHLSGTSFYVVGYGDNVWNSTMRKRYNLLDAVSRHTVQVYPTAWTAIFVSLDNKGMWNLRSAIWPRRYLGQQLYIRVWNDERSLFTEADPPPNTLFCGLAKRP</sequence>
<feature type="domain" description="Plastocyanin-like" evidence="3">
    <location>
        <begin position="174"/>
        <end position="309"/>
    </location>
</feature>
<dbReference type="GO" id="GO:0005507">
    <property type="term" value="F:copper ion binding"/>
    <property type="evidence" value="ECO:0007669"/>
    <property type="project" value="InterPro"/>
</dbReference>
<protein>
    <recommendedName>
        <fullName evidence="7">L-ascorbate oxidase</fullName>
    </recommendedName>
</protein>
<evidence type="ECO:0008006" key="7">
    <source>
        <dbReference type="Google" id="ProtNLM"/>
    </source>
</evidence>
<dbReference type="Pfam" id="PF00394">
    <property type="entry name" value="Cu-oxidase"/>
    <property type="match status" value="2"/>
</dbReference>
<feature type="domain" description="Plastocyanin-like" evidence="5">
    <location>
        <begin position="48"/>
        <end position="161"/>
    </location>
</feature>
<evidence type="ECO:0000313" key="6">
    <source>
        <dbReference type="EMBL" id="VFU32488.1"/>
    </source>
</evidence>
<evidence type="ECO:0000259" key="5">
    <source>
        <dbReference type="Pfam" id="PF07732"/>
    </source>
</evidence>
<dbReference type="InterPro" id="IPR001117">
    <property type="entry name" value="Cu-oxidase_2nd"/>
</dbReference>
<evidence type="ECO:0000256" key="2">
    <source>
        <dbReference type="ARBA" id="ARBA00023180"/>
    </source>
</evidence>
<evidence type="ECO:0000259" key="4">
    <source>
        <dbReference type="Pfam" id="PF07731"/>
    </source>
</evidence>
<dbReference type="AlphaFoldDB" id="A0A6N2KV54"/>
<dbReference type="InterPro" id="IPR011706">
    <property type="entry name" value="Cu-oxidase_C"/>
</dbReference>
<dbReference type="FunFam" id="2.60.40.420:FF:000012">
    <property type="entry name" value="Monocopper oxidase-like protein"/>
    <property type="match status" value="1"/>
</dbReference>
<dbReference type="SUPFAM" id="SSF49503">
    <property type="entry name" value="Cupredoxins"/>
    <property type="match status" value="6"/>
</dbReference>
<keyword evidence="2" id="KW-0325">Glycoprotein</keyword>
<dbReference type="PANTHER" id="PTHR11709">
    <property type="entry name" value="MULTI-COPPER OXIDASE"/>
    <property type="match status" value="1"/>
</dbReference>
<dbReference type="Pfam" id="PF07731">
    <property type="entry name" value="Cu-oxidase_2"/>
    <property type="match status" value="2"/>
</dbReference>
<dbReference type="InterPro" id="IPR011707">
    <property type="entry name" value="Cu-oxidase-like_N"/>
</dbReference>
<feature type="domain" description="Plastocyanin-like" evidence="4">
    <location>
        <begin position="904"/>
        <end position="1040"/>
    </location>
</feature>
<dbReference type="InterPro" id="IPR045087">
    <property type="entry name" value="Cu-oxidase_fam"/>
</dbReference>
<feature type="domain" description="Plastocyanin-like" evidence="3">
    <location>
        <begin position="686"/>
        <end position="821"/>
    </location>
</feature>
<feature type="domain" description="Plastocyanin-like" evidence="4">
    <location>
        <begin position="390"/>
        <end position="526"/>
    </location>
</feature>
<reference evidence="6" key="1">
    <citation type="submission" date="2019-03" db="EMBL/GenBank/DDBJ databases">
        <authorList>
            <person name="Mank J."/>
            <person name="Almeida P."/>
        </authorList>
    </citation>
    <scope>NUCLEOTIDE SEQUENCE</scope>
    <source>
        <strain evidence="6">78183</strain>
    </source>
</reference>
<dbReference type="PANTHER" id="PTHR11709:SF115">
    <property type="entry name" value="OS07G0119400 PROTEIN"/>
    <property type="match status" value="1"/>
</dbReference>
<accession>A0A6N2KV54</accession>
<dbReference type="EMBL" id="CAADRP010000802">
    <property type="protein sequence ID" value="VFU32488.1"/>
    <property type="molecule type" value="Genomic_DNA"/>
</dbReference>
<organism evidence="6">
    <name type="scientific">Salix viminalis</name>
    <name type="common">Common osier</name>
    <name type="synonym">Basket willow</name>
    <dbReference type="NCBI Taxonomy" id="40686"/>
    <lineage>
        <taxon>Eukaryota</taxon>
        <taxon>Viridiplantae</taxon>
        <taxon>Streptophyta</taxon>
        <taxon>Embryophyta</taxon>
        <taxon>Tracheophyta</taxon>
        <taxon>Spermatophyta</taxon>
        <taxon>Magnoliopsida</taxon>
        <taxon>eudicotyledons</taxon>
        <taxon>Gunneridae</taxon>
        <taxon>Pentapetalae</taxon>
        <taxon>rosids</taxon>
        <taxon>fabids</taxon>
        <taxon>Malpighiales</taxon>
        <taxon>Salicaceae</taxon>
        <taxon>Saliceae</taxon>
        <taxon>Salix</taxon>
    </lineage>
</organism>
<dbReference type="Pfam" id="PF07732">
    <property type="entry name" value="Cu-oxidase_3"/>
    <property type="match status" value="2"/>
</dbReference>
<comment type="similarity">
    <text evidence="1">Belongs to the multicopper oxidase family.</text>
</comment>
<dbReference type="GO" id="GO:0016491">
    <property type="term" value="F:oxidoreductase activity"/>
    <property type="evidence" value="ECO:0007669"/>
    <property type="project" value="InterPro"/>
</dbReference>
<feature type="domain" description="Plastocyanin-like" evidence="5">
    <location>
        <begin position="569"/>
        <end position="673"/>
    </location>
</feature>
<dbReference type="InterPro" id="IPR008972">
    <property type="entry name" value="Cupredoxin"/>
</dbReference>
<evidence type="ECO:0000256" key="1">
    <source>
        <dbReference type="ARBA" id="ARBA00010609"/>
    </source>
</evidence>
<evidence type="ECO:0000259" key="3">
    <source>
        <dbReference type="Pfam" id="PF00394"/>
    </source>
</evidence>
<dbReference type="Gene3D" id="2.60.40.420">
    <property type="entry name" value="Cupredoxins - blue copper proteins"/>
    <property type="match status" value="6"/>
</dbReference>
<dbReference type="InterPro" id="IPR034273">
    <property type="entry name" value="CuRO_1_AAO-like"/>
</dbReference>